<dbReference type="Pfam" id="PF01957">
    <property type="entry name" value="NfeD"/>
    <property type="match status" value="1"/>
</dbReference>
<keyword evidence="3 5" id="KW-1133">Transmembrane helix</keyword>
<evidence type="ECO:0000259" key="6">
    <source>
        <dbReference type="Pfam" id="PF01957"/>
    </source>
</evidence>
<evidence type="ECO:0000256" key="2">
    <source>
        <dbReference type="ARBA" id="ARBA00022692"/>
    </source>
</evidence>
<feature type="transmembrane region" description="Helical" evidence="5">
    <location>
        <begin position="12"/>
        <end position="28"/>
    </location>
</feature>
<organism evidence="7 8">
    <name type="scientific">Thermoleptolyngbya sichuanensis A183</name>
    <dbReference type="NCBI Taxonomy" id="2737172"/>
    <lineage>
        <taxon>Bacteria</taxon>
        <taxon>Bacillati</taxon>
        <taxon>Cyanobacteriota</taxon>
        <taxon>Cyanophyceae</taxon>
        <taxon>Oculatellales</taxon>
        <taxon>Oculatellaceae</taxon>
        <taxon>Thermoleptolyngbya</taxon>
        <taxon>Thermoleptolyngbya sichuanensis</taxon>
    </lineage>
</organism>
<dbReference type="EMBL" id="CP053661">
    <property type="protein sequence ID" value="QKD81742.1"/>
    <property type="molecule type" value="Genomic_DNA"/>
</dbReference>
<proteinExistence type="predicted"/>
<evidence type="ECO:0000256" key="4">
    <source>
        <dbReference type="ARBA" id="ARBA00023136"/>
    </source>
</evidence>
<name>A0A6M8B6I8_9CYAN</name>
<dbReference type="KEGG" id="theu:HPC62_05625"/>
<evidence type="ECO:0000256" key="5">
    <source>
        <dbReference type="SAM" id="Phobius"/>
    </source>
</evidence>
<evidence type="ECO:0000256" key="1">
    <source>
        <dbReference type="ARBA" id="ARBA00004141"/>
    </source>
</evidence>
<dbReference type="RefSeq" id="WP_172354133.1">
    <property type="nucleotide sequence ID" value="NZ_CP053661.1"/>
</dbReference>
<dbReference type="InterPro" id="IPR052165">
    <property type="entry name" value="Membrane_assoc_protease"/>
</dbReference>
<evidence type="ECO:0000256" key="3">
    <source>
        <dbReference type="ARBA" id="ARBA00022989"/>
    </source>
</evidence>
<dbReference type="InterPro" id="IPR012340">
    <property type="entry name" value="NA-bd_OB-fold"/>
</dbReference>
<sequence>MMQSVFNQPAYLLWLVGGMCCLFLNLLVFEPTITALGIAAIITSIAALSLPSVGLQMMLWGILSVALAIVMRGLVPQSSKDLAAPSEAQVSVTIPRGGVGEVTYEGTIWSARSQVSDVAIAVGQTVHVVGRQGNTLIVLPAGFVQDRPV</sequence>
<reference evidence="7 8" key="1">
    <citation type="submission" date="2020-05" db="EMBL/GenBank/DDBJ databases">
        <title>Complete genome sequence of of a novel Thermoleptolyngbya strain isolated from hot springs of Ganzi, Sichuan China.</title>
        <authorList>
            <person name="Tang J."/>
            <person name="Daroch M."/>
            <person name="Li L."/>
            <person name="Waleron K."/>
            <person name="Waleron M."/>
            <person name="Waleron M."/>
        </authorList>
    </citation>
    <scope>NUCLEOTIDE SEQUENCE [LARGE SCALE GENOMIC DNA]</scope>
    <source>
        <strain evidence="7 8">PKUAC-SCTA183</strain>
    </source>
</reference>
<evidence type="ECO:0000313" key="7">
    <source>
        <dbReference type="EMBL" id="QKD81742.1"/>
    </source>
</evidence>
<dbReference type="Gene3D" id="2.40.50.140">
    <property type="entry name" value="Nucleic acid-binding proteins"/>
    <property type="match status" value="1"/>
</dbReference>
<protein>
    <submittedName>
        <fullName evidence="7">NfeD family protein</fullName>
    </submittedName>
</protein>
<keyword evidence="2 5" id="KW-0812">Transmembrane</keyword>
<dbReference type="PANTHER" id="PTHR33507">
    <property type="entry name" value="INNER MEMBRANE PROTEIN YBBJ"/>
    <property type="match status" value="1"/>
</dbReference>
<dbReference type="AlphaFoldDB" id="A0A6M8B6I8"/>
<dbReference type="InterPro" id="IPR002810">
    <property type="entry name" value="NfeD-like_C"/>
</dbReference>
<feature type="transmembrane region" description="Helical" evidence="5">
    <location>
        <begin position="33"/>
        <end position="51"/>
    </location>
</feature>
<dbReference type="PANTHER" id="PTHR33507:SF3">
    <property type="entry name" value="INNER MEMBRANE PROTEIN YBBJ"/>
    <property type="match status" value="1"/>
</dbReference>
<feature type="domain" description="NfeD-like C-terminal" evidence="6">
    <location>
        <begin position="89"/>
        <end position="138"/>
    </location>
</feature>
<dbReference type="Proteomes" id="UP000505210">
    <property type="component" value="Chromosome"/>
</dbReference>
<evidence type="ECO:0000313" key="8">
    <source>
        <dbReference type="Proteomes" id="UP000505210"/>
    </source>
</evidence>
<keyword evidence="8" id="KW-1185">Reference proteome</keyword>
<dbReference type="SUPFAM" id="SSF141322">
    <property type="entry name" value="NfeD domain-like"/>
    <property type="match status" value="1"/>
</dbReference>
<comment type="subcellular location">
    <subcellularLocation>
        <location evidence="1">Membrane</location>
        <topology evidence="1">Multi-pass membrane protein</topology>
    </subcellularLocation>
</comment>
<keyword evidence="4 5" id="KW-0472">Membrane</keyword>
<dbReference type="GO" id="GO:0005886">
    <property type="term" value="C:plasma membrane"/>
    <property type="evidence" value="ECO:0007669"/>
    <property type="project" value="TreeGrafter"/>
</dbReference>
<gene>
    <name evidence="7" type="ORF">HPC62_05625</name>
</gene>
<accession>A0A6M8B6I8</accession>